<accession>W9C9T2</accession>
<evidence type="ECO:0000313" key="3">
    <source>
        <dbReference type="Proteomes" id="UP000019487"/>
    </source>
</evidence>
<feature type="domain" description="2EXR" evidence="1">
    <location>
        <begin position="75"/>
        <end position="173"/>
    </location>
</feature>
<keyword evidence="3" id="KW-1185">Reference proteome</keyword>
<sequence length="352" mass="40668">MQQHQRDEMSLHLPPKKRICLDLNHYSIPGVAAVKINKSLLSSTAILESLPNIVDQQGPIQYVATQKCEHPLNHFYIFRWLPKELQIHIWSTAATDIVAQIITISSENQHSQPRQQTNQYHQGSAYIHNQPIILTARYVVPHMLHVCQNAREVALKYYRPVFAREIGGAPIYMTIDDHRTPDTIFFSDLTALQMLRSRTQNFRIMKNDMDFIKSAIVCTNIHKNPRKNSQNLRWLTSSLREIDTLWIAKEKPCTCDTSRIRLPMMLNHTQYLWAHIMISQRATVQQRKNLAGFHMDVEAVRCVQDPSYCATKWGFRVPEAKIVSIHQLKAMAGLVVGRSPQSRVTLEYLHDS</sequence>
<organism evidence="2 3">
    <name type="scientific">Sclerotinia borealis (strain F-4128)</name>
    <dbReference type="NCBI Taxonomy" id="1432307"/>
    <lineage>
        <taxon>Eukaryota</taxon>
        <taxon>Fungi</taxon>
        <taxon>Dikarya</taxon>
        <taxon>Ascomycota</taxon>
        <taxon>Pezizomycotina</taxon>
        <taxon>Leotiomycetes</taxon>
        <taxon>Helotiales</taxon>
        <taxon>Sclerotiniaceae</taxon>
        <taxon>Sclerotinia</taxon>
    </lineage>
</organism>
<dbReference type="PANTHER" id="PTHR35910:SF1">
    <property type="entry name" value="2EXR DOMAIN-CONTAINING PROTEIN"/>
    <property type="match status" value="1"/>
</dbReference>
<comment type="caution">
    <text evidence="2">The sequence shown here is derived from an EMBL/GenBank/DDBJ whole genome shotgun (WGS) entry which is preliminary data.</text>
</comment>
<reference evidence="2 3" key="1">
    <citation type="journal article" date="2014" name="Genome Announc.">
        <title>Draft genome sequence of Sclerotinia borealis, a psychrophilic plant pathogenic fungus.</title>
        <authorList>
            <person name="Mardanov A.V."/>
            <person name="Beletsky A.V."/>
            <person name="Kadnikov V.V."/>
            <person name="Ignatov A.N."/>
            <person name="Ravin N.V."/>
        </authorList>
    </citation>
    <scope>NUCLEOTIDE SEQUENCE [LARGE SCALE GENOMIC DNA]</scope>
    <source>
        <strain evidence="3">F-4157</strain>
    </source>
</reference>
<dbReference type="Proteomes" id="UP000019487">
    <property type="component" value="Unassembled WGS sequence"/>
</dbReference>
<dbReference type="InterPro" id="IPR045518">
    <property type="entry name" value="2EXR"/>
</dbReference>
<dbReference type="AlphaFoldDB" id="W9C9T2"/>
<dbReference type="Pfam" id="PF20150">
    <property type="entry name" value="2EXR"/>
    <property type="match status" value="1"/>
</dbReference>
<name>W9C9T2_SCLBF</name>
<protein>
    <recommendedName>
        <fullName evidence="1">2EXR domain-containing protein</fullName>
    </recommendedName>
</protein>
<dbReference type="EMBL" id="AYSA01000379">
    <property type="protein sequence ID" value="ESZ92558.1"/>
    <property type="molecule type" value="Genomic_DNA"/>
</dbReference>
<dbReference type="OrthoDB" id="3521722at2759"/>
<dbReference type="PANTHER" id="PTHR35910">
    <property type="entry name" value="2EXR DOMAIN-CONTAINING PROTEIN"/>
    <property type="match status" value="1"/>
</dbReference>
<gene>
    <name evidence="2" type="ORF">SBOR_7084</name>
</gene>
<proteinExistence type="predicted"/>
<dbReference type="HOGENOM" id="CLU_828981_0_0_1"/>
<evidence type="ECO:0000313" key="2">
    <source>
        <dbReference type="EMBL" id="ESZ92558.1"/>
    </source>
</evidence>
<evidence type="ECO:0000259" key="1">
    <source>
        <dbReference type="Pfam" id="PF20150"/>
    </source>
</evidence>